<organism evidence="5 6">
    <name type="scientific">Roseivivax marinus</name>
    <dbReference type="NCBI Taxonomy" id="1379903"/>
    <lineage>
        <taxon>Bacteria</taxon>
        <taxon>Pseudomonadati</taxon>
        <taxon>Pseudomonadota</taxon>
        <taxon>Alphaproteobacteria</taxon>
        <taxon>Rhodobacterales</taxon>
        <taxon>Roseobacteraceae</taxon>
        <taxon>Roseivivax</taxon>
    </lineage>
</organism>
<sequence length="571" mass="62615">MNRTLTAVLATLPAAALALTFLPREADAAGDALIFANGEYDDMPRLSGANRVLAAAEPLERQGFAVTRLVEGASDEMREALRDFLAGIDSETDRVAAILSGRFVHTEAETYLLPPDASDPLDEAAVLTEGLPVSALLGVLADFPGSAVLLIAEDEMDPLRETRFLSAGSGPIEPPQGVTLVRGTPRQIERLARRDLATPSRDFAEAVRDAELEMEGYAPRRMVFIDEAFEPEPEREEPAPEPEQTTEDRGEERLWSSVSQRDDAAGYETYLSAYPDGAHAATARDRLEYLRDAPGRQAEADEDALNLSRTERQEIQSDLTSLDYDTRGVDGIFGQGSRQAIRSWQEANGQEATGFLTRRQIERIDAQAASAERRAAEERDRADRAYWSDISPDPSAEQLRTYLDRYPDGIYASDARSRLDSLEQSARDRAAQRDRDAFVAARDQDTVRAYQFYIEEWPNGAFTDRAEQRIRALRQAAQERQGGNVQDGGSASGSRAAAEEAAMNLPNMAWAIAERQLAANGHNPGQVDGTVDGQTRRALAAYQADKGLTAHGYLDQATAAQLLSDTVFGRF</sequence>
<dbReference type="Gene3D" id="1.10.101.10">
    <property type="entry name" value="PGBD-like superfamily/PGBD"/>
    <property type="match status" value="2"/>
</dbReference>
<comment type="caution">
    <text evidence="5">The sequence shown here is derived from an EMBL/GenBank/DDBJ whole genome shotgun (WGS) entry which is preliminary data.</text>
</comment>
<reference evidence="5 6" key="1">
    <citation type="journal article" date="2014" name="Antonie Van Leeuwenhoek">
        <title>Roseivivax atlanticus sp. nov., isolated from surface seawater of the Atlantic Ocean.</title>
        <authorList>
            <person name="Li G."/>
            <person name="Lai Q."/>
            <person name="Liu X."/>
            <person name="Sun F."/>
            <person name="Shao Z."/>
        </authorList>
    </citation>
    <scope>NUCLEOTIDE SEQUENCE [LARGE SCALE GENOMIC DNA]</scope>
    <source>
        <strain evidence="5 6">22II-s10s</strain>
    </source>
</reference>
<dbReference type="STRING" id="1379903.ATO8_13021"/>
<dbReference type="Proteomes" id="UP000019063">
    <property type="component" value="Unassembled WGS sequence"/>
</dbReference>
<dbReference type="SUPFAM" id="SSF47090">
    <property type="entry name" value="PGBD-like"/>
    <property type="match status" value="2"/>
</dbReference>
<feature type="compositionally biased region" description="Basic and acidic residues" evidence="1">
    <location>
        <begin position="246"/>
        <end position="258"/>
    </location>
</feature>
<dbReference type="Pfam" id="PF00656">
    <property type="entry name" value="Peptidase_C14"/>
    <property type="match status" value="1"/>
</dbReference>
<dbReference type="Gene3D" id="3.40.50.1460">
    <property type="match status" value="1"/>
</dbReference>
<keyword evidence="2" id="KW-0732">Signal</keyword>
<evidence type="ECO:0000256" key="2">
    <source>
        <dbReference type="SAM" id="SignalP"/>
    </source>
</evidence>
<feature type="region of interest" description="Disordered" evidence="1">
    <location>
        <begin position="476"/>
        <end position="496"/>
    </location>
</feature>
<feature type="domain" description="Peptidase C14 caspase" evidence="3">
    <location>
        <begin position="32"/>
        <end position="117"/>
    </location>
</feature>
<feature type="domain" description="Peptidoglycan binding-like" evidence="4">
    <location>
        <begin position="512"/>
        <end position="562"/>
    </location>
</feature>
<dbReference type="GO" id="GO:0004197">
    <property type="term" value="F:cysteine-type endopeptidase activity"/>
    <property type="evidence" value="ECO:0007669"/>
    <property type="project" value="InterPro"/>
</dbReference>
<dbReference type="eggNOG" id="COG3409">
    <property type="taxonomic scope" value="Bacteria"/>
</dbReference>
<feature type="signal peptide" evidence="2">
    <location>
        <begin position="1"/>
        <end position="28"/>
    </location>
</feature>
<evidence type="ECO:0000313" key="6">
    <source>
        <dbReference type="Proteomes" id="UP000019063"/>
    </source>
</evidence>
<dbReference type="GO" id="GO:0006508">
    <property type="term" value="P:proteolysis"/>
    <property type="evidence" value="ECO:0007669"/>
    <property type="project" value="InterPro"/>
</dbReference>
<dbReference type="InterPro" id="IPR036365">
    <property type="entry name" value="PGBD-like_sf"/>
</dbReference>
<name>W4HKH2_9RHOB</name>
<proteinExistence type="predicted"/>
<evidence type="ECO:0000313" key="5">
    <source>
        <dbReference type="EMBL" id="ETW12475.1"/>
    </source>
</evidence>
<dbReference type="PATRIC" id="fig|1317118.6.peg.2681"/>
<dbReference type="RefSeq" id="WP_043844953.1">
    <property type="nucleotide sequence ID" value="NZ_AQQW01000007.1"/>
</dbReference>
<feature type="chain" id="PRO_5004843321" evidence="2">
    <location>
        <begin position="29"/>
        <end position="571"/>
    </location>
</feature>
<evidence type="ECO:0000259" key="3">
    <source>
        <dbReference type="Pfam" id="PF00656"/>
    </source>
</evidence>
<keyword evidence="6" id="KW-1185">Reference proteome</keyword>
<evidence type="ECO:0000259" key="4">
    <source>
        <dbReference type="Pfam" id="PF01471"/>
    </source>
</evidence>
<dbReference type="InterPro" id="IPR029030">
    <property type="entry name" value="Caspase-like_dom_sf"/>
</dbReference>
<dbReference type="InterPro" id="IPR002477">
    <property type="entry name" value="Peptidoglycan-bd-like"/>
</dbReference>
<dbReference type="SUPFAM" id="SSF52129">
    <property type="entry name" value="Caspase-like"/>
    <property type="match status" value="1"/>
</dbReference>
<dbReference type="InterPro" id="IPR036366">
    <property type="entry name" value="PGBDSf"/>
</dbReference>
<dbReference type="InterPro" id="IPR011600">
    <property type="entry name" value="Pept_C14_caspase"/>
</dbReference>
<evidence type="ECO:0000256" key="1">
    <source>
        <dbReference type="SAM" id="MobiDB-lite"/>
    </source>
</evidence>
<dbReference type="Pfam" id="PF01471">
    <property type="entry name" value="PG_binding_1"/>
    <property type="match status" value="2"/>
</dbReference>
<feature type="region of interest" description="Disordered" evidence="1">
    <location>
        <begin position="230"/>
        <end position="258"/>
    </location>
</feature>
<feature type="domain" description="Peptidoglycan binding-like" evidence="4">
    <location>
        <begin position="309"/>
        <end position="362"/>
    </location>
</feature>
<dbReference type="EMBL" id="AQQW01000007">
    <property type="protein sequence ID" value="ETW12475.1"/>
    <property type="molecule type" value="Genomic_DNA"/>
</dbReference>
<gene>
    <name evidence="5" type="ORF">ATO8_13021</name>
</gene>
<dbReference type="eggNOG" id="COG4249">
    <property type="taxonomic scope" value="Bacteria"/>
</dbReference>
<accession>W4HKH2</accession>
<protein>
    <submittedName>
        <fullName evidence="5">Peptidoglycan binding domain-containing protein</fullName>
    </submittedName>
</protein>
<dbReference type="AlphaFoldDB" id="W4HKH2"/>